<feature type="region of interest" description="Disordered" evidence="1">
    <location>
        <begin position="81"/>
        <end position="102"/>
    </location>
</feature>
<reference evidence="2 3" key="1">
    <citation type="submission" date="2018-11" db="EMBL/GenBank/DDBJ databases">
        <title>Genome sequencing of Paenibacillus lentus DSM25539(T).</title>
        <authorList>
            <person name="Kook J.-K."/>
            <person name="Park S.-N."/>
            <person name="Lim Y.K."/>
        </authorList>
    </citation>
    <scope>NUCLEOTIDE SEQUENCE [LARGE SCALE GENOMIC DNA]</scope>
    <source>
        <strain evidence="2 3">DSM 25539</strain>
    </source>
</reference>
<dbReference type="Pfam" id="PF06013">
    <property type="entry name" value="WXG100"/>
    <property type="match status" value="1"/>
</dbReference>
<dbReference type="KEGG" id="plen:EIM92_22630"/>
<keyword evidence="3" id="KW-1185">Reference proteome</keyword>
<dbReference type="EMBL" id="CP034248">
    <property type="protein sequence ID" value="AZK48630.1"/>
    <property type="molecule type" value="Genomic_DNA"/>
</dbReference>
<dbReference type="SUPFAM" id="SSF140453">
    <property type="entry name" value="EsxAB dimer-like"/>
    <property type="match status" value="1"/>
</dbReference>
<evidence type="ECO:0000256" key="1">
    <source>
        <dbReference type="SAM" id="MobiDB-lite"/>
    </source>
</evidence>
<feature type="compositionally biased region" description="Basic and acidic residues" evidence="1">
    <location>
        <begin position="81"/>
        <end position="93"/>
    </location>
</feature>
<dbReference type="AlphaFoldDB" id="A0A3Q8SE51"/>
<proteinExistence type="predicted"/>
<gene>
    <name evidence="2" type="ORF">EIM92_22630</name>
</gene>
<name>A0A3Q8SE51_9BACL</name>
<dbReference type="Gene3D" id="1.10.287.1060">
    <property type="entry name" value="ESAT-6-like"/>
    <property type="match status" value="1"/>
</dbReference>
<evidence type="ECO:0008006" key="4">
    <source>
        <dbReference type="Google" id="ProtNLM"/>
    </source>
</evidence>
<evidence type="ECO:0000313" key="3">
    <source>
        <dbReference type="Proteomes" id="UP000273145"/>
    </source>
</evidence>
<dbReference type="InterPro" id="IPR010310">
    <property type="entry name" value="T7SS_ESAT-6-like"/>
</dbReference>
<dbReference type="OrthoDB" id="2665215at2"/>
<dbReference type="Proteomes" id="UP000273145">
    <property type="component" value="Chromosome"/>
</dbReference>
<dbReference type="RefSeq" id="WP_125084781.1">
    <property type="nucleotide sequence ID" value="NZ_CP034248.1"/>
</dbReference>
<dbReference type="InterPro" id="IPR036689">
    <property type="entry name" value="ESAT-6-like_sf"/>
</dbReference>
<organism evidence="2 3">
    <name type="scientific">Paenibacillus lentus</name>
    <dbReference type="NCBI Taxonomy" id="1338368"/>
    <lineage>
        <taxon>Bacteria</taxon>
        <taxon>Bacillati</taxon>
        <taxon>Bacillota</taxon>
        <taxon>Bacilli</taxon>
        <taxon>Bacillales</taxon>
        <taxon>Paenibacillaceae</taxon>
        <taxon>Paenibacillus</taxon>
    </lineage>
</organism>
<sequence length="102" mass="11781">MPSAGEIRRKAAGVRAITEDIRRETSKYQRMVNDVTTWWKGEAGTSFKTGYEGIQHDIRILLRNLDSLESKVKNNLANAVERAEEQRRREAMERQGMSAMRQ</sequence>
<protein>
    <recommendedName>
        <fullName evidence="4">WXG100 family type VII secretion target</fullName>
    </recommendedName>
</protein>
<accession>A0A3Q8SE51</accession>
<evidence type="ECO:0000313" key="2">
    <source>
        <dbReference type="EMBL" id="AZK48630.1"/>
    </source>
</evidence>